<dbReference type="AlphaFoldDB" id="A0A6J8BHQ7"/>
<evidence type="ECO:0000256" key="2">
    <source>
        <dbReference type="SAM" id="SignalP"/>
    </source>
</evidence>
<feature type="compositionally biased region" description="Acidic residues" evidence="1">
    <location>
        <begin position="186"/>
        <end position="195"/>
    </location>
</feature>
<feature type="signal peptide" evidence="2">
    <location>
        <begin position="1"/>
        <end position="19"/>
    </location>
</feature>
<accession>A0A6J8BHQ7</accession>
<organism evidence="3 4">
    <name type="scientific">Mytilus coruscus</name>
    <name type="common">Sea mussel</name>
    <dbReference type="NCBI Taxonomy" id="42192"/>
    <lineage>
        <taxon>Eukaryota</taxon>
        <taxon>Metazoa</taxon>
        <taxon>Spiralia</taxon>
        <taxon>Lophotrochozoa</taxon>
        <taxon>Mollusca</taxon>
        <taxon>Bivalvia</taxon>
        <taxon>Autobranchia</taxon>
        <taxon>Pteriomorphia</taxon>
        <taxon>Mytilida</taxon>
        <taxon>Mytiloidea</taxon>
        <taxon>Mytilidae</taxon>
        <taxon>Mytilinae</taxon>
        <taxon>Mytilus</taxon>
    </lineage>
</organism>
<dbReference type="OrthoDB" id="10507388at2759"/>
<keyword evidence="2" id="KW-0732">Signal</keyword>
<reference evidence="3 4" key="1">
    <citation type="submission" date="2020-06" db="EMBL/GenBank/DDBJ databases">
        <authorList>
            <person name="Li R."/>
            <person name="Bekaert M."/>
        </authorList>
    </citation>
    <scope>NUCLEOTIDE SEQUENCE [LARGE SCALE GENOMIC DNA]</scope>
    <source>
        <strain evidence="4">wild</strain>
    </source>
</reference>
<feature type="compositionally biased region" description="Basic and acidic residues" evidence="1">
    <location>
        <begin position="118"/>
        <end position="142"/>
    </location>
</feature>
<name>A0A6J8BHQ7_MYTCO</name>
<gene>
    <name evidence="3" type="ORF">MCOR_17558</name>
</gene>
<sequence length="294" mass="34630">MNITLCFVFVLWNICLITSHKIPAKYLRNAKTKNDLYELEQLLKERVYEDQDQSETDEGMETSLETEEGMKTSPETEEGMENSLETEERMETSLETEEEMKLQEDNMNQDEPEYSDDEDKKEKDQENSDEKEIKGRQVKFGEKLPTPKTRLDRPDKSQEYMPAFTDKEMLLIDRKIKDWKEKNEEEKEEYTEELPIDNPENIDPNDPLSNLLEGMEIENKGKLHLVQGLHPEDSAKTFGDSHDSHRLIPEQIAKLELKKTVESDIRYRNFDTDTDYLWKYGIVPIEYITCLQAL</sequence>
<feature type="compositionally biased region" description="Acidic residues" evidence="1">
    <location>
        <begin position="107"/>
        <end position="117"/>
    </location>
</feature>
<proteinExistence type="predicted"/>
<keyword evidence="4" id="KW-1185">Reference proteome</keyword>
<evidence type="ECO:0000313" key="3">
    <source>
        <dbReference type="EMBL" id="CAC5381687.1"/>
    </source>
</evidence>
<feature type="compositionally biased region" description="Acidic residues" evidence="1">
    <location>
        <begin position="50"/>
        <end position="67"/>
    </location>
</feature>
<feature type="region of interest" description="Disordered" evidence="1">
    <location>
        <begin position="183"/>
        <end position="203"/>
    </location>
</feature>
<dbReference type="EMBL" id="CACVKT020003088">
    <property type="protein sequence ID" value="CAC5381687.1"/>
    <property type="molecule type" value="Genomic_DNA"/>
</dbReference>
<feature type="region of interest" description="Disordered" evidence="1">
    <location>
        <begin position="48"/>
        <end position="157"/>
    </location>
</feature>
<evidence type="ECO:0000313" key="4">
    <source>
        <dbReference type="Proteomes" id="UP000507470"/>
    </source>
</evidence>
<feature type="chain" id="PRO_5026659026" evidence="2">
    <location>
        <begin position="20"/>
        <end position="294"/>
    </location>
</feature>
<evidence type="ECO:0000256" key="1">
    <source>
        <dbReference type="SAM" id="MobiDB-lite"/>
    </source>
</evidence>
<protein>
    <submittedName>
        <fullName evidence="3">Uncharacterized protein</fullName>
    </submittedName>
</protein>
<dbReference type="Proteomes" id="UP000507470">
    <property type="component" value="Unassembled WGS sequence"/>
</dbReference>